<dbReference type="AlphaFoldDB" id="A0AAD7BT24"/>
<keyword evidence="1" id="KW-0677">Repeat</keyword>
<evidence type="ECO:0000256" key="2">
    <source>
        <dbReference type="SAM" id="MobiDB-lite"/>
    </source>
</evidence>
<evidence type="ECO:0000259" key="3">
    <source>
        <dbReference type="Pfam" id="PF24883"/>
    </source>
</evidence>
<dbReference type="Proteomes" id="UP001221142">
    <property type="component" value="Unassembled WGS sequence"/>
</dbReference>
<dbReference type="InterPro" id="IPR056884">
    <property type="entry name" value="NPHP3-like_N"/>
</dbReference>
<dbReference type="EMBL" id="JARKIF010000009">
    <property type="protein sequence ID" value="KAJ7630231.1"/>
    <property type="molecule type" value="Genomic_DNA"/>
</dbReference>
<keyword evidence="5" id="KW-1185">Reference proteome</keyword>
<dbReference type="InterPro" id="IPR027417">
    <property type="entry name" value="P-loop_NTPase"/>
</dbReference>
<sequence length="742" mass="82439">MSLGLNGTNISGGNFYSVAGNVIQTINTTHPDLIGSRRRRPPPPLEWRSDEQSGRHGGLPYAGPSAWSKSEQSCKDGQDLLGQPSRSSGFTSNMEGSPEGTDPGYVARKPTGNYFSAHSSMRPEYAKTFSDGWSDAPHHPDFTENNTFYAGGDITRIQVYKDSGIDRLYPHVVMEALHDSGERFPEPICHPGTRTNILRDLDSWSADGSAKPILWLHGSAGIGKSAIVQKFAGDCDQRGRAAASFFFKRGHRSCGGWDQIVATIAYQLAEAVPEFSDSLRQTIKQEKLIVGRAVPIQFERLLVQPFDKFPRTAAPPVVVVDGLDECADRKHQQQLLNLFIKAIEAGRLPIRLVVASRPEPQIREILEAKAALCRSYELSADESAYNDVKLYLGDEFRRVRRDCRRRGVDLGKPWPGASTLQQLVRRSSGIFIYATTVIGFVDDDFCHPADRLAAVMALDPNSTTPLDDLYTQILSVLPHERSQLHILHLLTHRDQSILMDPEEVDVVFNFTPGRTRLMLSGLHSLLKVPTISNPRVLRRVVRPLHASFGDYLRDSRRSGRWCIADPSLELDLLKTVIGFLSIPAIGHRTALRRVIAYALPKLLRAVVPTEEIIELLRNAQLQNAIFLSDVHRSAWPQADSLYPKDLIQLWDDHSWIADLARQLGEPRTPQNKPEFKFDSAFEMVEAAILLRLGPPGCPWSLSGGPEAPPHSPRPRLLPLSRATFAGGFSPGCDKSKRIVHVG</sequence>
<reference evidence="4" key="1">
    <citation type="submission" date="2023-03" db="EMBL/GenBank/DDBJ databases">
        <title>Massive genome expansion in bonnet fungi (Mycena s.s.) driven by repeated elements and novel gene families across ecological guilds.</title>
        <authorList>
            <consortium name="Lawrence Berkeley National Laboratory"/>
            <person name="Harder C.B."/>
            <person name="Miyauchi S."/>
            <person name="Viragh M."/>
            <person name="Kuo A."/>
            <person name="Thoen E."/>
            <person name="Andreopoulos B."/>
            <person name="Lu D."/>
            <person name="Skrede I."/>
            <person name="Drula E."/>
            <person name="Henrissat B."/>
            <person name="Morin E."/>
            <person name="Kohler A."/>
            <person name="Barry K."/>
            <person name="LaButti K."/>
            <person name="Morin E."/>
            <person name="Salamov A."/>
            <person name="Lipzen A."/>
            <person name="Mereny Z."/>
            <person name="Hegedus B."/>
            <person name="Baldrian P."/>
            <person name="Stursova M."/>
            <person name="Weitz H."/>
            <person name="Taylor A."/>
            <person name="Grigoriev I.V."/>
            <person name="Nagy L.G."/>
            <person name="Martin F."/>
            <person name="Kauserud H."/>
        </authorList>
    </citation>
    <scope>NUCLEOTIDE SEQUENCE</scope>
    <source>
        <strain evidence="4">9284</strain>
    </source>
</reference>
<dbReference type="PANTHER" id="PTHR10039">
    <property type="entry name" value="AMELOGENIN"/>
    <property type="match status" value="1"/>
</dbReference>
<dbReference type="SUPFAM" id="SSF52540">
    <property type="entry name" value="P-loop containing nucleoside triphosphate hydrolases"/>
    <property type="match status" value="1"/>
</dbReference>
<dbReference type="PANTHER" id="PTHR10039:SF17">
    <property type="entry name" value="FUNGAL STAND N-TERMINAL GOODBYE DOMAIN-CONTAINING PROTEIN-RELATED"/>
    <property type="match status" value="1"/>
</dbReference>
<organism evidence="4 5">
    <name type="scientific">Roridomyces roridus</name>
    <dbReference type="NCBI Taxonomy" id="1738132"/>
    <lineage>
        <taxon>Eukaryota</taxon>
        <taxon>Fungi</taxon>
        <taxon>Dikarya</taxon>
        <taxon>Basidiomycota</taxon>
        <taxon>Agaricomycotina</taxon>
        <taxon>Agaricomycetes</taxon>
        <taxon>Agaricomycetidae</taxon>
        <taxon>Agaricales</taxon>
        <taxon>Marasmiineae</taxon>
        <taxon>Mycenaceae</taxon>
        <taxon>Roridomyces</taxon>
    </lineage>
</organism>
<name>A0AAD7BT24_9AGAR</name>
<evidence type="ECO:0000313" key="4">
    <source>
        <dbReference type="EMBL" id="KAJ7630231.1"/>
    </source>
</evidence>
<gene>
    <name evidence="4" type="ORF">FB45DRAFT_531164</name>
</gene>
<accession>A0AAD7BT24</accession>
<protein>
    <recommendedName>
        <fullName evidence="3">Nephrocystin 3-like N-terminal domain-containing protein</fullName>
    </recommendedName>
</protein>
<evidence type="ECO:0000313" key="5">
    <source>
        <dbReference type="Proteomes" id="UP001221142"/>
    </source>
</evidence>
<proteinExistence type="predicted"/>
<feature type="domain" description="Nephrocystin 3-like N-terminal" evidence="3">
    <location>
        <begin position="193"/>
        <end position="357"/>
    </location>
</feature>
<comment type="caution">
    <text evidence="4">The sequence shown here is derived from an EMBL/GenBank/DDBJ whole genome shotgun (WGS) entry which is preliminary data.</text>
</comment>
<dbReference type="Pfam" id="PF24883">
    <property type="entry name" value="NPHP3_N"/>
    <property type="match status" value="1"/>
</dbReference>
<evidence type="ECO:0000256" key="1">
    <source>
        <dbReference type="ARBA" id="ARBA00022737"/>
    </source>
</evidence>
<dbReference type="Gene3D" id="3.40.50.300">
    <property type="entry name" value="P-loop containing nucleotide triphosphate hydrolases"/>
    <property type="match status" value="1"/>
</dbReference>
<feature type="region of interest" description="Disordered" evidence="2">
    <location>
        <begin position="30"/>
        <end position="110"/>
    </location>
</feature>
<feature type="compositionally biased region" description="Polar residues" evidence="2">
    <location>
        <begin position="84"/>
        <end position="95"/>
    </location>
</feature>